<dbReference type="EMBL" id="CP065177">
    <property type="protein sequence ID" value="URG48231.1"/>
    <property type="molecule type" value="Genomic_DNA"/>
</dbReference>
<dbReference type="Pfam" id="PF08937">
    <property type="entry name" value="ThsB_TIR"/>
    <property type="match status" value="1"/>
</dbReference>
<proteinExistence type="predicted"/>
<reference evidence="2 3" key="1">
    <citation type="journal article" date="2021" name="Int. J. Syst. Evol. Microbiol.">
        <title>&lt;i&gt;Pectobacterium quasiaquaticum&lt;/i&gt; sp. nov., isolated from waterways.</title>
        <authorList>
            <person name="Ben Moussa H."/>
            <person name="Pedron J."/>
            <person name="Bertrand C."/>
            <person name="Hecquet A."/>
            <person name="Barny M.A."/>
        </authorList>
    </citation>
    <scope>NUCLEOTIDE SEQUENCE [LARGE SCALE GENOMIC DNA]</scope>
    <source>
        <strain evidence="2 3">A477-S1-J17</strain>
    </source>
</reference>
<dbReference type="Gene3D" id="3.40.50.10140">
    <property type="entry name" value="Toll/interleukin-1 receptor homology (TIR) domain"/>
    <property type="match status" value="1"/>
</dbReference>
<organism evidence="2 3">
    <name type="scientific">Pectobacterium quasiaquaticum</name>
    <dbReference type="NCBI Taxonomy" id="2774015"/>
    <lineage>
        <taxon>Bacteria</taxon>
        <taxon>Pseudomonadati</taxon>
        <taxon>Pseudomonadota</taxon>
        <taxon>Gammaproteobacteria</taxon>
        <taxon>Enterobacterales</taxon>
        <taxon>Pectobacteriaceae</taxon>
        <taxon>Pectobacterium</taxon>
    </lineage>
</organism>
<sequence>MAKHNVFISYHHDNDQYYKEELLKLNKEYQIFIDKSVYTGDIAENLEDQVIREKIRDEYLRDSTVTILLVGTETKKRKHIDWELYSSMYDGKINKKSGILVINLPTISGNIFAAHDEQQSYSGISWTTYSSRSEYEENHPYLPARIIDNMLRSQVKISVTNWNNIESNPDFLSELIDKTCKSKINNDYDLSREMRKNNS</sequence>
<protein>
    <submittedName>
        <fullName evidence="2">TIR domain-containing protein</fullName>
    </submittedName>
</protein>
<dbReference type="InterPro" id="IPR015032">
    <property type="entry name" value="ThsB__TIR-like_domain"/>
</dbReference>
<evidence type="ECO:0000259" key="1">
    <source>
        <dbReference type="Pfam" id="PF08937"/>
    </source>
</evidence>
<dbReference type="InterPro" id="IPR035897">
    <property type="entry name" value="Toll_tir_struct_dom_sf"/>
</dbReference>
<dbReference type="KEGG" id="pqu:IG609_015785"/>
<evidence type="ECO:0000313" key="2">
    <source>
        <dbReference type="EMBL" id="URG48231.1"/>
    </source>
</evidence>
<dbReference type="Proteomes" id="UP000806577">
    <property type="component" value="Chromosome"/>
</dbReference>
<gene>
    <name evidence="2" type="ORF">IG609_015785</name>
</gene>
<dbReference type="AlphaFoldDB" id="A0A9Q2II43"/>
<name>A0A9Q2II43_9GAMM</name>
<evidence type="ECO:0000313" key="3">
    <source>
        <dbReference type="Proteomes" id="UP000806577"/>
    </source>
</evidence>
<keyword evidence="3" id="KW-1185">Reference proteome</keyword>
<feature type="domain" description="Thoeris protein ThsB TIR-like" evidence="1">
    <location>
        <begin position="7"/>
        <end position="106"/>
    </location>
</feature>
<dbReference type="RefSeq" id="WP_193400061.1">
    <property type="nucleotide sequence ID" value="NZ_CP065177.1"/>
</dbReference>
<accession>A0A9Q2II43</accession>